<feature type="transmembrane region" description="Helical" evidence="1">
    <location>
        <begin position="6"/>
        <end position="31"/>
    </location>
</feature>
<gene>
    <name evidence="2" type="ORF">H0264_18740</name>
</gene>
<keyword evidence="1" id="KW-1133">Transmembrane helix</keyword>
<dbReference type="KEGG" id="nhu:H0264_18740"/>
<proteinExistence type="predicted"/>
<protein>
    <submittedName>
        <fullName evidence="2">Uncharacterized protein</fullName>
    </submittedName>
</protein>
<organism evidence="2 3">
    <name type="scientific">Nocardia huaxiensis</name>
    <dbReference type="NCBI Taxonomy" id="2755382"/>
    <lineage>
        <taxon>Bacteria</taxon>
        <taxon>Bacillati</taxon>
        <taxon>Actinomycetota</taxon>
        <taxon>Actinomycetes</taxon>
        <taxon>Mycobacteriales</taxon>
        <taxon>Nocardiaceae</taxon>
        <taxon>Nocardia</taxon>
    </lineage>
</organism>
<dbReference type="RefSeq" id="WP_181585162.1">
    <property type="nucleotide sequence ID" value="NZ_CP059399.1"/>
</dbReference>
<keyword evidence="1" id="KW-0812">Transmembrane</keyword>
<keyword evidence="3" id="KW-1185">Reference proteome</keyword>
<evidence type="ECO:0000313" key="2">
    <source>
        <dbReference type="EMBL" id="QLY33998.1"/>
    </source>
</evidence>
<accession>A0A7D6ZHW5</accession>
<dbReference type="Proteomes" id="UP000515512">
    <property type="component" value="Chromosome"/>
</dbReference>
<keyword evidence="1" id="KW-0472">Membrane</keyword>
<evidence type="ECO:0000256" key="1">
    <source>
        <dbReference type="SAM" id="Phobius"/>
    </source>
</evidence>
<dbReference type="AlphaFoldDB" id="A0A7D6ZHW5"/>
<evidence type="ECO:0000313" key="3">
    <source>
        <dbReference type="Proteomes" id="UP000515512"/>
    </source>
</evidence>
<reference evidence="2 3" key="1">
    <citation type="submission" date="2020-07" db="EMBL/GenBank/DDBJ databases">
        <authorList>
            <person name="Zhuang K."/>
            <person name="Ran Y."/>
        </authorList>
    </citation>
    <scope>NUCLEOTIDE SEQUENCE [LARGE SCALE GENOMIC DNA]</scope>
    <source>
        <strain evidence="2 3">WCH-YHL-001</strain>
    </source>
</reference>
<sequence length="194" mass="21702">MNQHTVRGIAIGVGAGIAAGAVVLGGLVAVVEYELPDKVRDGIARRRLAPGDRAELDRLRAARTAGRLAATRTDRERHARIRAKYAPQLLATEHRRHSLQSLPVPALIAEIEAASVICQDPTSAWQDHNTWWDHRAALFDEFERRRRWDVKCDLPELDRLRLDAAEHLISLRYTAAMPANRLAPVTTDRTANEE</sequence>
<name>A0A7D6ZHW5_9NOCA</name>
<dbReference type="EMBL" id="CP059399">
    <property type="protein sequence ID" value="QLY33998.1"/>
    <property type="molecule type" value="Genomic_DNA"/>
</dbReference>